<dbReference type="SMART" id="SM00733">
    <property type="entry name" value="Mterf"/>
    <property type="match status" value="5"/>
</dbReference>
<keyword evidence="2" id="KW-0806">Transcription termination</keyword>
<sequence length="443" mass="51037">MLFNFISRRTLTPARPYITCCHALLSSSSSFTTKSSNKRTFTVTYLINSCGVAPESANSSSRRLDLTKSPNTADSVLALLNNQGFTKSQVSKAISKHPRILLSDPQKTLLPNFKILKSLGLSNADIFQIVTAIPKRFMNVKFQDTAPQCIGYLRTVLGSDDKVIRAIKRFPLVLTYDLQLYAAENIRMLLEAGVPDSKVRVMLAQQPRTFFTSADRFRKVVMDVKEMGFEPSKYRFLLAIQAVRSMSKSTWDMKLEVYKKWGWSKDEVFIAFDKYPACMMASVDKITGILDFLGNTMGWERSYILRCPIVFCFSLEKRLIPRCLVYRYLEEKGLIEKEEGFCFTKWLMYSETKFLKWVVKRYEAEAHEILKLYRKHLDEAKRSTTSILRNRAFRRSLGIYDLRRLSFADLLSTSKLLLCFMDAIYRLLEHSIAAAQLLKKPDI</sequence>
<organism evidence="4 5">
    <name type="scientific">Tagetes erecta</name>
    <name type="common">African marigold</name>
    <dbReference type="NCBI Taxonomy" id="13708"/>
    <lineage>
        <taxon>Eukaryota</taxon>
        <taxon>Viridiplantae</taxon>
        <taxon>Streptophyta</taxon>
        <taxon>Embryophyta</taxon>
        <taxon>Tracheophyta</taxon>
        <taxon>Spermatophyta</taxon>
        <taxon>Magnoliopsida</taxon>
        <taxon>eudicotyledons</taxon>
        <taxon>Gunneridae</taxon>
        <taxon>Pentapetalae</taxon>
        <taxon>asterids</taxon>
        <taxon>campanulids</taxon>
        <taxon>Asterales</taxon>
        <taxon>Asteraceae</taxon>
        <taxon>Asteroideae</taxon>
        <taxon>Heliantheae alliance</taxon>
        <taxon>Tageteae</taxon>
        <taxon>Tagetes</taxon>
    </lineage>
</organism>
<accession>A0AAD8JTN9</accession>
<name>A0AAD8JTN9_TARER</name>
<protein>
    <recommendedName>
        <fullName evidence="6">Mitochondrial transcription termination factor</fullName>
    </recommendedName>
</protein>
<dbReference type="Proteomes" id="UP001229421">
    <property type="component" value="Unassembled WGS sequence"/>
</dbReference>
<comment type="caution">
    <text evidence="4">The sequence shown here is derived from an EMBL/GenBank/DDBJ whole genome shotgun (WGS) entry which is preliminary data.</text>
</comment>
<dbReference type="Pfam" id="PF02536">
    <property type="entry name" value="mTERF"/>
    <property type="match status" value="1"/>
</dbReference>
<dbReference type="EMBL" id="JAUHHV010000011">
    <property type="protein sequence ID" value="KAK1408492.1"/>
    <property type="molecule type" value="Genomic_DNA"/>
</dbReference>
<dbReference type="AlphaFoldDB" id="A0AAD8JTN9"/>
<evidence type="ECO:0000256" key="3">
    <source>
        <dbReference type="ARBA" id="ARBA00022946"/>
    </source>
</evidence>
<dbReference type="InterPro" id="IPR003690">
    <property type="entry name" value="MTERF"/>
</dbReference>
<keyword evidence="3" id="KW-0809">Transit peptide</keyword>
<dbReference type="PANTHER" id="PTHR13068:SF208">
    <property type="entry name" value="TRANSCRIPTION REGULATOR MTERF FAMILY"/>
    <property type="match status" value="1"/>
</dbReference>
<evidence type="ECO:0000256" key="1">
    <source>
        <dbReference type="ARBA" id="ARBA00007692"/>
    </source>
</evidence>
<reference evidence="4" key="1">
    <citation type="journal article" date="2023" name="bioRxiv">
        <title>Improved chromosome-level genome assembly for marigold (Tagetes erecta).</title>
        <authorList>
            <person name="Jiang F."/>
            <person name="Yuan L."/>
            <person name="Wang S."/>
            <person name="Wang H."/>
            <person name="Xu D."/>
            <person name="Wang A."/>
            <person name="Fan W."/>
        </authorList>
    </citation>
    <scope>NUCLEOTIDE SEQUENCE</scope>
    <source>
        <strain evidence="4">WSJ</strain>
        <tissue evidence="4">Leaf</tissue>
    </source>
</reference>
<dbReference type="PANTHER" id="PTHR13068">
    <property type="entry name" value="CGI-12 PROTEIN-RELATED"/>
    <property type="match status" value="1"/>
</dbReference>
<evidence type="ECO:0000313" key="5">
    <source>
        <dbReference type="Proteomes" id="UP001229421"/>
    </source>
</evidence>
<dbReference type="InterPro" id="IPR038538">
    <property type="entry name" value="MTERF_sf"/>
</dbReference>
<evidence type="ECO:0000313" key="4">
    <source>
        <dbReference type="EMBL" id="KAK1408492.1"/>
    </source>
</evidence>
<proteinExistence type="inferred from homology"/>
<keyword evidence="2" id="KW-0804">Transcription</keyword>
<dbReference type="GO" id="GO:0003676">
    <property type="term" value="F:nucleic acid binding"/>
    <property type="evidence" value="ECO:0007669"/>
    <property type="project" value="InterPro"/>
</dbReference>
<evidence type="ECO:0000256" key="2">
    <source>
        <dbReference type="ARBA" id="ARBA00022472"/>
    </source>
</evidence>
<gene>
    <name evidence="4" type="ORF">QVD17_40321</name>
</gene>
<dbReference type="Gene3D" id="1.25.70.10">
    <property type="entry name" value="Transcription termination factor 3, mitochondrial"/>
    <property type="match status" value="2"/>
</dbReference>
<comment type="similarity">
    <text evidence="1">Belongs to the mTERF family.</text>
</comment>
<keyword evidence="2" id="KW-0805">Transcription regulation</keyword>
<evidence type="ECO:0008006" key="6">
    <source>
        <dbReference type="Google" id="ProtNLM"/>
    </source>
</evidence>
<dbReference type="FunFam" id="1.25.70.10:FF:000001">
    <property type="entry name" value="Mitochondrial transcription termination factor-like"/>
    <property type="match status" value="1"/>
</dbReference>
<dbReference type="GO" id="GO:0006353">
    <property type="term" value="P:DNA-templated transcription termination"/>
    <property type="evidence" value="ECO:0007669"/>
    <property type="project" value="UniProtKB-KW"/>
</dbReference>
<keyword evidence="5" id="KW-1185">Reference proteome</keyword>